<evidence type="ECO:0000259" key="7">
    <source>
        <dbReference type="Pfam" id="PF07980"/>
    </source>
</evidence>
<dbReference type="Gene3D" id="1.25.40.390">
    <property type="match status" value="1"/>
</dbReference>
<dbReference type="GO" id="GO:0009279">
    <property type="term" value="C:cell outer membrane"/>
    <property type="evidence" value="ECO:0007669"/>
    <property type="project" value="UniProtKB-SubCell"/>
</dbReference>
<feature type="domain" description="SusD-like N-terminal" evidence="8">
    <location>
        <begin position="23"/>
        <end position="225"/>
    </location>
</feature>
<dbReference type="Proteomes" id="UP000318946">
    <property type="component" value="Chromosome"/>
</dbReference>
<feature type="domain" description="RagB/SusD" evidence="7">
    <location>
        <begin position="325"/>
        <end position="626"/>
    </location>
</feature>
<dbReference type="InterPro" id="IPR033985">
    <property type="entry name" value="SusD-like_N"/>
</dbReference>
<keyword evidence="5" id="KW-0998">Cell outer membrane</keyword>
<evidence type="ECO:0000256" key="1">
    <source>
        <dbReference type="ARBA" id="ARBA00004442"/>
    </source>
</evidence>
<dbReference type="OrthoDB" id="724176at2"/>
<organism evidence="9 10">
    <name type="scientific">Alistipes communis</name>
    <dbReference type="NCBI Taxonomy" id="2585118"/>
    <lineage>
        <taxon>Bacteria</taxon>
        <taxon>Pseudomonadati</taxon>
        <taxon>Bacteroidota</taxon>
        <taxon>Bacteroidia</taxon>
        <taxon>Bacteroidales</taxon>
        <taxon>Rikenellaceae</taxon>
        <taxon>Alistipes</taxon>
    </lineage>
</organism>
<keyword evidence="3 6" id="KW-0732">Signal</keyword>
<evidence type="ECO:0008006" key="11">
    <source>
        <dbReference type="Google" id="ProtNLM"/>
    </source>
</evidence>
<dbReference type="Pfam" id="PF14322">
    <property type="entry name" value="SusD-like_3"/>
    <property type="match status" value="1"/>
</dbReference>
<evidence type="ECO:0000256" key="5">
    <source>
        <dbReference type="ARBA" id="ARBA00023237"/>
    </source>
</evidence>
<accession>A0A4Y1WRM1</accession>
<feature type="signal peptide" evidence="6">
    <location>
        <begin position="1"/>
        <end position="19"/>
    </location>
</feature>
<evidence type="ECO:0000313" key="9">
    <source>
        <dbReference type="EMBL" id="BBL02899.1"/>
    </source>
</evidence>
<sequence>MKNILKTFGLLLLSGTAFVACDDYLDRQPDEQLTPDQIFLKASTTEQYLTNVYAYQPNYSDPSGQTLPWAPCADESSIAYTGRSYTQINYDTWDPSINLQRSYTYNNIYKGIREASYFMQHVYECPEIGDTDKGYMYNEARFLRAYYYSLLMSTFGPVFILGDEPTDYEQEDLNERERDSWEKCVDYVTTELYEASKGLPQEWASAKYGRATKGAALAIRSRVYLYSARKLFNGNDLYKGVIDKYGNPLFPTVYDEKKWETAAQAAKDVIDMNIYGLVGADGTDPYGSLHDLYTTVGPVNSVTEMIFSRIVSAYNWGIAATPRMARSRAYGSFGPTQKLVDAFAMANGRYPITGYTNGDQTQPIIDPESGYSETGFSTFTHPIFGDQLANTFMMYQNREPRFYINVLWSGCVWHSGNVNKGVVQLYTGGNSGYAATQQNYPATGYLAGKFIDHTKDTSTAGDSTSTDVWDFIDWPIIRYAEILLNYVEALNEYDPGNPDILTYLNMVRKRAGVPDIEKVYPEAVGNQKQMRELIRRERMVELCYENHRYFDIRTWMIAETEHGDVYGMNIDATNHNANSAFWKRTLSTRDSGLSANGHRKFSPRGYLFPISQEEMDRTNCTQNYGW</sequence>
<evidence type="ECO:0000313" key="10">
    <source>
        <dbReference type="Proteomes" id="UP000318946"/>
    </source>
</evidence>
<evidence type="ECO:0000256" key="2">
    <source>
        <dbReference type="ARBA" id="ARBA00006275"/>
    </source>
</evidence>
<dbReference type="Pfam" id="PF07980">
    <property type="entry name" value="SusD_RagB"/>
    <property type="match status" value="1"/>
</dbReference>
<evidence type="ECO:0000256" key="6">
    <source>
        <dbReference type="SAM" id="SignalP"/>
    </source>
</evidence>
<reference evidence="10" key="1">
    <citation type="submission" date="2019-06" db="EMBL/GenBank/DDBJ databases">
        <title>Alistipes onderdonkii subsp. vulgaris subsp. nov., Alistipes dispar sp. nov. and Alistipes communis sp. nov., isolated from human faeces, and creation of Alistipes onderdonkii subsp. onderdonkii subsp. nov.</title>
        <authorList>
            <person name="Sakamoto M."/>
            <person name="Ikeyama N."/>
            <person name="Ogata Y."/>
            <person name="Suda W."/>
            <person name="Iino T."/>
            <person name="Hattori M."/>
            <person name="Ohkuma M."/>
        </authorList>
    </citation>
    <scope>NUCLEOTIDE SEQUENCE [LARGE SCALE GENOMIC DNA]</scope>
    <source>
        <strain evidence="10">5CBH24</strain>
    </source>
</reference>
<evidence type="ECO:0000256" key="3">
    <source>
        <dbReference type="ARBA" id="ARBA00022729"/>
    </source>
</evidence>
<comment type="similarity">
    <text evidence="2">Belongs to the SusD family.</text>
</comment>
<comment type="subcellular location">
    <subcellularLocation>
        <location evidence="1">Cell outer membrane</location>
    </subcellularLocation>
</comment>
<proteinExistence type="inferred from homology"/>
<dbReference type="KEGG" id="acou:A5CBH24_02120"/>
<evidence type="ECO:0000256" key="4">
    <source>
        <dbReference type="ARBA" id="ARBA00023136"/>
    </source>
</evidence>
<protein>
    <recommendedName>
        <fullName evidence="11">Starch-binding protein</fullName>
    </recommendedName>
</protein>
<evidence type="ECO:0000259" key="8">
    <source>
        <dbReference type="Pfam" id="PF14322"/>
    </source>
</evidence>
<dbReference type="SUPFAM" id="SSF48452">
    <property type="entry name" value="TPR-like"/>
    <property type="match status" value="1"/>
</dbReference>
<dbReference type="AlphaFoldDB" id="A0A4Y1WRM1"/>
<dbReference type="GeneID" id="78340935"/>
<dbReference type="RefSeq" id="WP_141411913.1">
    <property type="nucleotide sequence ID" value="NZ_AP019735.1"/>
</dbReference>
<dbReference type="PROSITE" id="PS51257">
    <property type="entry name" value="PROKAR_LIPOPROTEIN"/>
    <property type="match status" value="1"/>
</dbReference>
<dbReference type="InterPro" id="IPR012944">
    <property type="entry name" value="SusD_RagB_dom"/>
</dbReference>
<gene>
    <name evidence="9" type="ORF">A5CBH24_02120</name>
</gene>
<keyword evidence="4" id="KW-0472">Membrane</keyword>
<dbReference type="EMBL" id="AP019735">
    <property type="protein sequence ID" value="BBL02899.1"/>
    <property type="molecule type" value="Genomic_DNA"/>
</dbReference>
<name>A0A4Y1WRM1_9BACT</name>
<keyword evidence="10" id="KW-1185">Reference proteome</keyword>
<feature type="chain" id="PRO_5021269279" description="Starch-binding protein" evidence="6">
    <location>
        <begin position="20"/>
        <end position="626"/>
    </location>
</feature>
<dbReference type="InterPro" id="IPR011990">
    <property type="entry name" value="TPR-like_helical_dom_sf"/>
</dbReference>